<dbReference type="PANTHER" id="PTHR41774:SF1">
    <property type="entry name" value="NGG1P INTERACTING FACTOR NIF3"/>
    <property type="match status" value="1"/>
</dbReference>
<dbReference type="EMBL" id="CACVAR010000119">
    <property type="protein sequence ID" value="CAA6803728.1"/>
    <property type="molecule type" value="Genomic_DNA"/>
</dbReference>
<dbReference type="Gene3D" id="3.30.70.120">
    <property type="match status" value="1"/>
</dbReference>
<dbReference type="PANTHER" id="PTHR41774">
    <property type="match status" value="1"/>
</dbReference>
<reference evidence="1" key="1">
    <citation type="submission" date="2020-01" db="EMBL/GenBank/DDBJ databases">
        <authorList>
            <person name="Meier V. D."/>
            <person name="Meier V D."/>
        </authorList>
    </citation>
    <scope>NUCLEOTIDE SEQUENCE</scope>
    <source>
        <strain evidence="1">HLG_WM_MAG_03</strain>
    </source>
</reference>
<name>A0A6S6SLV9_9BACT</name>
<dbReference type="InterPro" id="IPR036069">
    <property type="entry name" value="DUF34/NIF3_sf"/>
</dbReference>
<proteinExistence type="predicted"/>
<organism evidence="1">
    <name type="scientific">uncultured Sulfurovum sp</name>
    <dbReference type="NCBI Taxonomy" id="269237"/>
    <lineage>
        <taxon>Bacteria</taxon>
        <taxon>Pseudomonadati</taxon>
        <taxon>Campylobacterota</taxon>
        <taxon>Epsilonproteobacteria</taxon>
        <taxon>Campylobacterales</taxon>
        <taxon>Sulfurovaceae</taxon>
        <taxon>Sulfurovum</taxon>
        <taxon>environmental samples</taxon>
    </lineage>
</organism>
<sequence length="107" mass="12095">MSKNYQIIFYVPLEHCEVVKEAMFTAGAGQIGNYEACSFQTKGQGQFRPIKEANPFLGEKDKLEKVAEYKVEMLCVAEKLESAVKAMKNTHPYEEVAYGVFEMKSSL</sequence>
<dbReference type="FunFam" id="3.30.70.120:FF:000006">
    <property type="entry name" value="GTP cyclohydrolase 1 type 2 homolog"/>
    <property type="match status" value="1"/>
</dbReference>
<dbReference type="SUPFAM" id="SSF102705">
    <property type="entry name" value="NIF3 (NGG1p interacting factor 3)-like"/>
    <property type="match status" value="1"/>
</dbReference>
<gene>
    <name evidence="1" type="ORF">HELGO_WM35058</name>
</gene>
<dbReference type="InterPro" id="IPR015867">
    <property type="entry name" value="N-reg_PII/ATP_PRibTrfase_C"/>
</dbReference>
<evidence type="ECO:0000313" key="1">
    <source>
        <dbReference type="EMBL" id="CAA6803728.1"/>
    </source>
</evidence>
<accession>A0A6S6SLV9</accession>
<dbReference type="AlphaFoldDB" id="A0A6S6SLV9"/>
<protein>
    <submittedName>
        <fullName evidence="1">NGG1p interacting factor NIF3</fullName>
    </submittedName>
</protein>